<comment type="similarity">
    <text evidence="2">Belongs to the auxin efflux carrier (TC 2.A.69) family.</text>
</comment>
<evidence type="ECO:0000256" key="4">
    <source>
        <dbReference type="ARBA" id="ARBA00022475"/>
    </source>
</evidence>
<evidence type="ECO:0000256" key="3">
    <source>
        <dbReference type="ARBA" id="ARBA00022448"/>
    </source>
</evidence>
<dbReference type="Gene3D" id="1.20.1530.20">
    <property type="match status" value="1"/>
</dbReference>
<dbReference type="InterPro" id="IPR038770">
    <property type="entry name" value="Na+/solute_symporter_sf"/>
</dbReference>
<keyword evidence="10" id="KW-1185">Reference proteome</keyword>
<evidence type="ECO:0008006" key="11">
    <source>
        <dbReference type="Google" id="ProtNLM"/>
    </source>
</evidence>
<dbReference type="AlphaFoldDB" id="A0A7W8HAS4"/>
<accession>A0A7W8HAS4</accession>
<feature type="transmembrane region" description="Helical" evidence="8">
    <location>
        <begin position="68"/>
        <end position="89"/>
    </location>
</feature>
<dbReference type="PANTHER" id="PTHR36838:SF1">
    <property type="entry name" value="SLR1864 PROTEIN"/>
    <property type="match status" value="1"/>
</dbReference>
<dbReference type="EMBL" id="JACHFW010000007">
    <property type="protein sequence ID" value="MBB5264919.1"/>
    <property type="molecule type" value="Genomic_DNA"/>
</dbReference>
<dbReference type="GO" id="GO:0055085">
    <property type="term" value="P:transmembrane transport"/>
    <property type="evidence" value="ECO:0007669"/>
    <property type="project" value="InterPro"/>
</dbReference>
<protein>
    <recommendedName>
        <fullName evidence="11">AEC family transporter</fullName>
    </recommendedName>
</protein>
<feature type="transmembrane region" description="Helical" evidence="8">
    <location>
        <begin position="122"/>
        <end position="143"/>
    </location>
</feature>
<organism evidence="9 10">
    <name type="scientific">Catenibacillus scindens</name>
    <dbReference type="NCBI Taxonomy" id="673271"/>
    <lineage>
        <taxon>Bacteria</taxon>
        <taxon>Bacillati</taxon>
        <taxon>Bacillota</taxon>
        <taxon>Clostridia</taxon>
        <taxon>Lachnospirales</taxon>
        <taxon>Lachnospiraceae</taxon>
        <taxon>Catenibacillus</taxon>
    </lineage>
</organism>
<name>A0A7W8HAS4_9FIRM</name>
<evidence type="ECO:0000256" key="2">
    <source>
        <dbReference type="ARBA" id="ARBA00010145"/>
    </source>
</evidence>
<dbReference type="RefSeq" id="WP_183774011.1">
    <property type="nucleotide sequence ID" value="NZ_JACHFW010000007.1"/>
</dbReference>
<evidence type="ECO:0000256" key="7">
    <source>
        <dbReference type="ARBA" id="ARBA00023136"/>
    </source>
</evidence>
<feature type="transmembrane region" description="Helical" evidence="8">
    <location>
        <begin position="96"/>
        <end position="116"/>
    </location>
</feature>
<gene>
    <name evidence="9" type="ORF">HNP82_002058</name>
</gene>
<feature type="transmembrane region" description="Helical" evidence="8">
    <location>
        <begin position="217"/>
        <end position="237"/>
    </location>
</feature>
<keyword evidence="4" id="KW-1003">Cell membrane</keyword>
<evidence type="ECO:0000256" key="1">
    <source>
        <dbReference type="ARBA" id="ARBA00004651"/>
    </source>
</evidence>
<keyword evidence="6 8" id="KW-1133">Transmembrane helix</keyword>
<dbReference type="InterPro" id="IPR004776">
    <property type="entry name" value="Mem_transp_PIN-like"/>
</dbReference>
<comment type="caution">
    <text evidence="9">The sequence shown here is derived from an EMBL/GenBank/DDBJ whole genome shotgun (WGS) entry which is preliminary data.</text>
</comment>
<reference evidence="9 10" key="1">
    <citation type="submission" date="2020-08" db="EMBL/GenBank/DDBJ databases">
        <title>Genomic Encyclopedia of Type Strains, Phase IV (KMG-IV): sequencing the most valuable type-strain genomes for metagenomic binning, comparative biology and taxonomic classification.</title>
        <authorList>
            <person name="Goeker M."/>
        </authorList>
    </citation>
    <scope>NUCLEOTIDE SEQUENCE [LARGE SCALE GENOMIC DNA]</scope>
    <source>
        <strain evidence="9 10">DSM 106146</strain>
    </source>
</reference>
<keyword evidence="7 8" id="KW-0472">Membrane</keyword>
<feature type="transmembrane region" description="Helical" evidence="8">
    <location>
        <begin position="281"/>
        <end position="299"/>
    </location>
</feature>
<dbReference type="PANTHER" id="PTHR36838">
    <property type="entry name" value="AUXIN EFFLUX CARRIER FAMILY PROTEIN"/>
    <property type="match status" value="1"/>
</dbReference>
<feature type="transmembrane region" description="Helical" evidence="8">
    <location>
        <begin position="249"/>
        <end position="269"/>
    </location>
</feature>
<evidence type="ECO:0000256" key="8">
    <source>
        <dbReference type="SAM" id="Phobius"/>
    </source>
</evidence>
<dbReference type="GO" id="GO:0005886">
    <property type="term" value="C:plasma membrane"/>
    <property type="evidence" value="ECO:0007669"/>
    <property type="project" value="UniProtKB-SubCell"/>
</dbReference>
<sequence length="305" mass="33328">MEFMSVLIQQVIIMFLLMLIGVLLFRFKKLTVQGSKELGHVLVYVIMPGVVINAYMTEFSMERLRGLLLSFLFSALALILAMVISAVIFKKHPIENFGTAFSNAGFMGIPIVQAVLGTEAVFYVSAFVALLNLLQWTYGVFVITKDKRQISAKKILTNPILISMVVGIILFLIPVDIPHVISGTTSLIAGMNAPVAMISIGTYLAQTKLSQLFCDKAAWASAFVRLIVIPALTLALLTAVPENYDTLKLAILIVAAAPVGSNVAIFAQIHNKDYTQAVKSICLSTVCSLFSIPLVMWAADLLWRV</sequence>
<keyword evidence="3" id="KW-0813">Transport</keyword>
<evidence type="ECO:0000313" key="10">
    <source>
        <dbReference type="Proteomes" id="UP000543642"/>
    </source>
</evidence>
<dbReference type="Proteomes" id="UP000543642">
    <property type="component" value="Unassembled WGS sequence"/>
</dbReference>
<feature type="transmembrane region" description="Helical" evidence="8">
    <location>
        <begin position="37"/>
        <end position="56"/>
    </location>
</feature>
<evidence type="ECO:0000256" key="6">
    <source>
        <dbReference type="ARBA" id="ARBA00022989"/>
    </source>
</evidence>
<feature type="transmembrane region" description="Helical" evidence="8">
    <location>
        <begin position="6"/>
        <end position="25"/>
    </location>
</feature>
<feature type="transmembrane region" description="Helical" evidence="8">
    <location>
        <begin position="155"/>
        <end position="175"/>
    </location>
</feature>
<feature type="transmembrane region" description="Helical" evidence="8">
    <location>
        <begin position="187"/>
        <end position="205"/>
    </location>
</feature>
<dbReference type="Pfam" id="PF03547">
    <property type="entry name" value="Mem_trans"/>
    <property type="match status" value="1"/>
</dbReference>
<comment type="subcellular location">
    <subcellularLocation>
        <location evidence="1">Cell membrane</location>
        <topology evidence="1">Multi-pass membrane protein</topology>
    </subcellularLocation>
</comment>
<evidence type="ECO:0000313" key="9">
    <source>
        <dbReference type="EMBL" id="MBB5264919.1"/>
    </source>
</evidence>
<keyword evidence="5 8" id="KW-0812">Transmembrane</keyword>
<evidence type="ECO:0000256" key="5">
    <source>
        <dbReference type="ARBA" id="ARBA00022692"/>
    </source>
</evidence>
<proteinExistence type="inferred from homology"/>